<sequence>MPGQSPSKKSKQSTVIKLPVYCDNPQVWFLKVEALFRIHNIGSQHEKFDYIVSQLPCKVANMVADLLYPIPSENPYEKLKNGVITRMNKFYESCLINQLSSFKLGTKSPSQLLREMVLFASHHKIDDSVLTRMWTKCLPAEIQEVLSLQRPDTPLENLAEFADMLHKFMDKGGETQNRFKRS</sequence>
<organism evidence="2">
    <name type="scientific">Mesocestoides corti</name>
    <name type="common">Flatworm</name>
    <dbReference type="NCBI Taxonomy" id="53468"/>
    <lineage>
        <taxon>Eukaryota</taxon>
        <taxon>Metazoa</taxon>
        <taxon>Spiralia</taxon>
        <taxon>Lophotrochozoa</taxon>
        <taxon>Platyhelminthes</taxon>
        <taxon>Cestoda</taxon>
        <taxon>Eucestoda</taxon>
        <taxon>Cyclophyllidea</taxon>
        <taxon>Mesocestoididae</taxon>
        <taxon>Mesocestoides</taxon>
    </lineage>
</organism>
<dbReference type="PANTHER" id="PTHR33327">
    <property type="entry name" value="ENDONUCLEASE"/>
    <property type="match status" value="1"/>
</dbReference>
<evidence type="ECO:0000259" key="1">
    <source>
        <dbReference type="Pfam" id="PF23055"/>
    </source>
</evidence>
<dbReference type="InterPro" id="IPR055469">
    <property type="entry name" value="DUF7041"/>
</dbReference>
<proteinExistence type="predicted"/>
<accession>A0A5K3FR83</accession>
<name>A0A5K3FR83_MESCO</name>
<dbReference type="WBParaSite" id="MCU_010493-RA">
    <property type="protein sequence ID" value="MCU_010493-RA"/>
    <property type="gene ID" value="MCU_010493"/>
</dbReference>
<feature type="domain" description="DUF7041" evidence="1">
    <location>
        <begin position="22"/>
        <end position="97"/>
    </location>
</feature>
<dbReference type="Pfam" id="PF23055">
    <property type="entry name" value="DUF7041"/>
    <property type="match status" value="1"/>
</dbReference>
<dbReference type="AlphaFoldDB" id="A0A5K3FR83"/>
<protein>
    <recommendedName>
        <fullName evidence="1">DUF7041 domain-containing protein</fullName>
    </recommendedName>
</protein>
<dbReference type="PANTHER" id="PTHR33327:SF3">
    <property type="entry name" value="RNA-DIRECTED DNA POLYMERASE"/>
    <property type="match status" value="1"/>
</dbReference>
<reference evidence="2" key="1">
    <citation type="submission" date="2019-11" db="UniProtKB">
        <authorList>
            <consortium name="WormBaseParasite"/>
        </authorList>
    </citation>
    <scope>IDENTIFICATION</scope>
</reference>
<evidence type="ECO:0000313" key="2">
    <source>
        <dbReference type="WBParaSite" id="MCU_010493-RA"/>
    </source>
</evidence>